<proteinExistence type="predicted"/>
<gene>
    <name evidence="1" type="ORF">UFOVP785_74</name>
</gene>
<organism evidence="1">
    <name type="scientific">uncultured Caudovirales phage</name>
    <dbReference type="NCBI Taxonomy" id="2100421"/>
    <lineage>
        <taxon>Viruses</taxon>
        <taxon>Duplodnaviria</taxon>
        <taxon>Heunggongvirae</taxon>
        <taxon>Uroviricota</taxon>
        <taxon>Caudoviricetes</taxon>
        <taxon>Peduoviridae</taxon>
        <taxon>Maltschvirus</taxon>
        <taxon>Maltschvirus maltsch</taxon>
    </lineage>
</organism>
<name>A0A6J5NV15_9CAUD</name>
<evidence type="ECO:0000313" key="1">
    <source>
        <dbReference type="EMBL" id="CAB4162632.1"/>
    </source>
</evidence>
<sequence length="53" mass="6108">MSRPISEIEAELYDAEMIYIGCVDEWETKQYGKLVNALRKELAQAKKEATNET</sequence>
<dbReference type="EMBL" id="LR796736">
    <property type="protein sequence ID" value="CAB4162632.1"/>
    <property type="molecule type" value="Genomic_DNA"/>
</dbReference>
<protein>
    <submittedName>
        <fullName evidence="1">Uncharacterized protein</fullName>
    </submittedName>
</protein>
<reference evidence="1" key="1">
    <citation type="submission" date="2020-04" db="EMBL/GenBank/DDBJ databases">
        <authorList>
            <person name="Chiriac C."/>
            <person name="Salcher M."/>
            <person name="Ghai R."/>
            <person name="Kavagutti S V."/>
        </authorList>
    </citation>
    <scope>NUCLEOTIDE SEQUENCE</scope>
</reference>
<accession>A0A6J5NV15</accession>